<feature type="compositionally biased region" description="Polar residues" evidence="1">
    <location>
        <begin position="54"/>
        <end position="70"/>
    </location>
</feature>
<dbReference type="EMBL" id="PJQY01000180">
    <property type="protein sequence ID" value="PQQ16681.1"/>
    <property type="molecule type" value="Genomic_DNA"/>
</dbReference>
<keyword evidence="3" id="KW-1185">Reference proteome</keyword>
<evidence type="ECO:0000256" key="1">
    <source>
        <dbReference type="SAM" id="MobiDB-lite"/>
    </source>
</evidence>
<feature type="compositionally biased region" description="Polar residues" evidence="1">
    <location>
        <begin position="91"/>
        <end position="100"/>
    </location>
</feature>
<protein>
    <submittedName>
        <fullName evidence="2">Uncharacterized protein</fullName>
    </submittedName>
</protein>
<proteinExistence type="predicted"/>
<dbReference type="OrthoDB" id="1166144at2759"/>
<feature type="region of interest" description="Disordered" evidence="1">
    <location>
        <begin position="142"/>
        <end position="163"/>
    </location>
</feature>
<accession>A0A314ZIL9</accession>
<organism evidence="2 3">
    <name type="scientific">Prunus yedoensis var. nudiflora</name>
    <dbReference type="NCBI Taxonomy" id="2094558"/>
    <lineage>
        <taxon>Eukaryota</taxon>
        <taxon>Viridiplantae</taxon>
        <taxon>Streptophyta</taxon>
        <taxon>Embryophyta</taxon>
        <taxon>Tracheophyta</taxon>
        <taxon>Spermatophyta</taxon>
        <taxon>Magnoliopsida</taxon>
        <taxon>eudicotyledons</taxon>
        <taxon>Gunneridae</taxon>
        <taxon>Pentapetalae</taxon>
        <taxon>rosids</taxon>
        <taxon>fabids</taxon>
        <taxon>Rosales</taxon>
        <taxon>Rosaceae</taxon>
        <taxon>Amygdaloideae</taxon>
        <taxon>Amygdaleae</taxon>
        <taxon>Prunus</taxon>
    </lineage>
</organism>
<reference evidence="2 3" key="1">
    <citation type="submission" date="2018-02" db="EMBL/GenBank/DDBJ databases">
        <title>Draft genome of wild Prunus yedoensis var. nudiflora.</title>
        <authorList>
            <person name="Baek S."/>
            <person name="Kim J.-H."/>
            <person name="Choi K."/>
            <person name="Kim G.-B."/>
            <person name="Cho A."/>
            <person name="Jang H."/>
            <person name="Shin C.-H."/>
            <person name="Yu H.-J."/>
            <person name="Mun J.-H."/>
        </authorList>
    </citation>
    <scope>NUCLEOTIDE SEQUENCE [LARGE SCALE GENOMIC DNA]</scope>
    <source>
        <strain evidence="3">cv. Jeju island</strain>
        <tissue evidence="2">Leaf</tissue>
    </source>
</reference>
<dbReference type="Proteomes" id="UP000250321">
    <property type="component" value="Unassembled WGS sequence"/>
</dbReference>
<feature type="region of interest" description="Disordered" evidence="1">
    <location>
        <begin position="47"/>
        <end position="114"/>
    </location>
</feature>
<sequence>MVQGMKKPGQSQTMATIFSNGNSLKLAFNKLVYKFVQIIFRLMAKKKSKKKSSTRANPSSAQESPLSTAQREPHTGVSEACAKPVALQANPRPSSAQTAATPKERTWASLLKPEQQGPLYTAQREPHTGVSEACAKPVALQANPRPLSPQQGSSPSPQTAAAYVPSPSVANTTAAPAPAPQFYAEPPRSLKKFLENHYKWDEEQFKRGCQNMLRSLIRKIVQLEELKGITRGPLNGENILVIGNNAENLKVEILNTPSENNPDMRQQFLALASEVVLPWKATHPLAWKHFLDMIEKRIDPFYFKQLEWHPLLLSTKEQAMLITRAYRHLEIECKGWKKDYRTVTKPRDVDIGKTVGTAFGFYDVYTSRDKFGVIYEPNPLGALVFYRHAHKHVNDYIYENQKNNGAKPELIKDALLTTEQKGNKLAHFFPEVALELFNYMLIKGIDIEKAI</sequence>
<dbReference type="AlphaFoldDB" id="A0A314ZIL9"/>
<comment type="caution">
    <text evidence="2">The sequence shown here is derived from an EMBL/GenBank/DDBJ whole genome shotgun (WGS) entry which is preliminary data.</text>
</comment>
<feature type="compositionally biased region" description="Low complexity" evidence="1">
    <location>
        <begin position="148"/>
        <end position="158"/>
    </location>
</feature>
<gene>
    <name evidence="2" type="ORF">Pyn_04757</name>
</gene>
<name>A0A314ZIL9_PRUYE</name>
<evidence type="ECO:0000313" key="3">
    <source>
        <dbReference type="Proteomes" id="UP000250321"/>
    </source>
</evidence>
<evidence type="ECO:0000313" key="2">
    <source>
        <dbReference type="EMBL" id="PQQ16681.1"/>
    </source>
</evidence>